<protein>
    <submittedName>
        <fullName evidence="1">Uncharacterized protein</fullName>
    </submittedName>
</protein>
<evidence type="ECO:0000313" key="1">
    <source>
        <dbReference type="EMBL" id="DAD74812.1"/>
    </source>
</evidence>
<accession>A0A8S5LXV9</accession>
<reference evidence="1" key="1">
    <citation type="journal article" date="2021" name="Proc. Natl. Acad. Sci. U.S.A.">
        <title>A Catalog of Tens of Thousands of Viruses from Human Metagenomes Reveals Hidden Associations with Chronic Diseases.</title>
        <authorList>
            <person name="Tisza M.J."/>
            <person name="Buck C.B."/>
        </authorList>
    </citation>
    <scope>NUCLEOTIDE SEQUENCE</scope>
    <source>
        <strain evidence="1">CtZPw9</strain>
    </source>
</reference>
<proteinExistence type="predicted"/>
<name>A0A8S5LXV9_9CAUD</name>
<sequence length="104" mass="12077">MKYAWRAPHKNGIDDTLKLLDYLDMSYYRWVEYDLSDNATRVLSEISSYDFYGEASDTDRAHRRCVSSVSEWLLKSKGSEGRDYESEKNLILSVTSLQVSLLHS</sequence>
<organism evidence="1">
    <name type="scientific">Siphoviridae sp. ctZPw9</name>
    <dbReference type="NCBI Taxonomy" id="2826383"/>
    <lineage>
        <taxon>Viruses</taxon>
        <taxon>Duplodnaviria</taxon>
        <taxon>Heunggongvirae</taxon>
        <taxon>Uroviricota</taxon>
        <taxon>Caudoviricetes</taxon>
    </lineage>
</organism>
<dbReference type="EMBL" id="BK014765">
    <property type="protein sequence ID" value="DAD74812.1"/>
    <property type="molecule type" value="Genomic_DNA"/>
</dbReference>